<organism evidence="1 2">
    <name type="scientific">Golovinomyces cichoracearum</name>
    <dbReference type="NCBI Taxonomy" id="62708"/>
    <lineage>
        <taxon>Eukaryota</taxon>
        <taxon>Fungi</taxon>
        <taxon>Dikarya</taxon>
        <taxon>Ascomycota</taxon>
        <taxon>Pezizomycotina</taxon>
        <taxon>Leotiomycetes</taxon>
        <taxon>Erysiphales</taxon>
        <taxon>Erysiphaceae</taxon>
        <taxon>Golovinomyces</taxon>
    </lineage>
</organism>
<accession>A0A420I4M0</accession>
<dbReference type="AlphaFoldDB" id="A0A420I4M0"/>
<dbReference type="Proteomes" id="UP000285405">
    <property type="component" value="Unassembled WGS sequence"/>
</dbReference>
<gene>
    <name evidence="1" type="ORF">GcC1_131013</name>
</gene>
<reference evidence="1 2" key="1">
    <citation type="journal article" date="2018" name="BMC Genomics">
        <title>Comparative genome analyses reveal sequence features reflecting distinct modes of host-adaptation between dicot and monocot powdery mildew.</title>
        <authorList>
            <person name="Wu Y."/>
            <person name="Ma X."/>
            <person name="Pan Z."/>
            <person name="Kale S.D."/>
            <person name="Song Y."/>
            <person name="King H."/>
            <person name="Zhang Q."/>
            <person name="Presley C."/>
            <person name="Deng X."/>
            <person name="Wei C.I."/>
            <person name="Xiao S."/>
        </authorList>
    </citation>
    <scope>NUCLEOTIDE SEQUENCE [LARGE SCALE GENOMIC DNA]</scope>
    <source>
        <strain evidence="1">UCSC1</strain>
    </source>
</reference>
<comment type="caution">
    <text evidence="1">The sequence shown here is derived from an EMBL/GenBank/DDBJ whole genome shotgun (WGS) entry which is preliminary data.</text>
</comment>
<sequence>MVCLTFISAAFTGLAYLNDVVFMIKTVYVPKISGTIETYKDSHQGSLYEASLRLTLAGYQTIVKPNGFIMYVCEMESAQGASPAPKTVEVVHVARDKMLHIAGYVKSSYLKPPGDEYIKRNAGSCLIHVRKTYTHTKSANTVLDLSNILKEKSCGPKEIHYLLKTKKINLIGKYNCLSREKTKSNIFINADVPTKWVDGNILDITLPGNTRTAICISGGKPRLANFTKSGINILIHIIGAYNSKKATMGLASVKMLQEVTRMSTETVVSVTSETYVGGLMLPQITRGLVSMNNLSTRNTQEILEKNFKH</sequence>
<dbReference type="EMBL" id="MCBR01013104">
    <property type="protein sequence ID" value="RKF64591.1"/>
    <property type="molecule type" value="Genomic_DNA"/>
</dbReference>
<evidence type="ECO:0000313" key="2">
    <source>
        <dbReference type="Proteomes" id="UP000285405"/>
    </source>
</evidence>
<evidence type="ECO:0000313" key="1">
    <source>
        <dbReference type="EMBL" id="RKF64591.1"/>
    </source>
</evidence>
<name>A0A420I4M0_9PEZI</name>
<protein>
    <submittedName>
        <fullName evidence="1">Uncharacterized protein</fullName>
    </submittedName>
</protein>
<proteinExistence type="predicted"/>